<organism evidence="2 3">
    <name type="scientific">Flavobacterium sediminilitoris</name>
    <dbReference type="NCBI Taxonomy" id="2024526"/>
    <lineage>
        <taxon>Bacteria</taxon>
        <taxon>Pseudomonadati</taxon>
        <taxon>Bacteroidota</taxon>
        <taxon>Flavobacteriia</taxon>
        <taxon>Flavobacteriales</taxon>
        <taxon>Flavobacteriaceae</taxon>
        <taxon>Flavobacterium</taxon>
    </lineage>
</organism>
<dbReference type="RefSeq" id="WP_246915306.1">
    <property type="nucleotide sequence ID" value="NZ_CP090145.1"/>
</dbReference>
<evidence type="ECO:0000313" key="3">
    <source>
        <dbReference type="Proteomes" id="UP000830454"/>
    </source>
</evidence>
<dbReference type="EMBL" id="CP090145">
    <property type="protein sequence ID" value="UOX32516.1"/>
    <property type="molecule type" value="Genomic_DNA"/>
</dbReference>
<keyword evidence="3" id="KW-1185">Reference proteome</keyword>
<protein>
    <submittedName>
        <fullName evidence="2">DUF4468 domain-containing protein</fullName>
    </submittedName>
</protein>
<dbReference type="Pfam" id="PF14730">
    <property type="entry name" value="DUF4468"/>
    <property type="match status" value="1"/>
</dbReference>
<dbReference type="Gene3D" id="3.30.530.80">
    <property type="match status" value="1"/>
</dbReference>
<reference evidence="2" key="2">
    <citation type="submission" date="2022-04" db="EMBL/GenBank/DDBJ databases">
        <title>Complete Genome Sequence of Flavobacterium sediminilitoris YSM-43, Isolated from a Tidal Sediment.</title>
        <authorList>
            <person name="Lee P.A."/>
        </authorList>
    </citation>
    <scope>NUCLEOTIDE SEQUENCE</scope>
    <source>
        <strain evidence="2">YSM-43</strain>
    </source>
</reference>
<evidence type="ECO:0000259" key="1">
    <source>
        <dbReference type="Pfam" id="PF14730"/>
    </source>
</evidence>
<gene>
    <name evidence="2" type="ORF">LXD69_10680</name>
</gene>
<name>A0ABY4HI55_9FLAO</name>
<dbReference type="InterPro" id="IPR027823">
    <property type="entry name" value="DUF4468"/>
</dbReference>
<accession>A0ABY4HI55</accession>
<reference evidence="2" key="1">
    <citation type="submission" date="2021-12" db="EMBL/GenBank/DDBJ databases">
        <authorList>
            <person name="Cha I.-T."/>
            <person name="Lee K.-E."/>
            <person name="Park S.-J."/>
        </authorList>
    </citation>
    <scope>NUCLEOTIDE SEQUENCE</scope>
    <source>
        <strain evidence="2">YSM-43</strain>
    </source>
</reference>
<sequence>MKKLITSFTLFLTFSVFTFGQTEHLEKFEYSETGINDYIVTKIEDKTTNEIYSKTINWIKETYKNPDKVIKMEIENEKVRINSVASNLLFVKKMSFSLDYIIELSIKDGKYKFELISLTAGGTDYKKIPNFKTDNKLIKNFGESPKRIENYLNNLNESLRNYILGEKKNDDW</sequence>
<proteinExistence type="predicted"/>
<evidence type="ECO:0000313" key="2">
    <source>
        <dbReference type="EMBL" id="UOX32516.1"/>
    </source>
</evidence>
<feature type="domain" description="DUF4468" evidence="1">
    <location>
        <begin position="42"/>
        <end position="117"/>
    </location>
</feature>
<dbReference type="Proteomes" id="UP000830454">
    <property type="component" value="Chromosome"/>
</dbReference>